<keyword evidence="1" id="KW-0853">WD repeat</keyword>
<dbReference type="Gene3D" id="2.130.10.10">
    <property type="entry name" value="YVTN repeat-like/Quinoprotein amine dehydrogenase"/>
    <property type="match status" value="2"/>
</dbReference>
<dbReference type="InterPro" id="IPR035897">
    <property type="entry name" value="Toll_tir_struct_dom_sf"/>
</dbReference>
<evidence type="ECO:0000313" key="3">
    <source>
        <dbReference type="EMBL" id="GAA0245809.1"/>
    </source>
</evidence>
<dbReference type="SUPFAM" id="SSF101908">
    <property type="entry name" value="Putative isomerase YbhE"/>
    <property type="match status" value="1"/>
</dbReference>
<accession>A0ABN0UC87</accession>
<name>A0ABN0UC87_9ACTN</name>
<reference evidence="3 4" key="1">
    <citation type="journal article" date="2019" name="Int. J. Syst. Evol. Microbiol.">
        <title>The Global Catalogue of Microorganisms (GCM) 10K type strain sequencing project: providing services to taxonomists for standard genome sequencing and annotation.</title>
        <authorList>
            <consortium name="The Broad Institute Genomics Platform"/>
            <consortium name="The Broad Institute Genome Sequencing Center for Infectious Disease"/>
            <person name="Wu L."/>
            <person name="Ma J."/>
        </authorList>
    </citation>
    <scope>NUCLEOTIDE SEQUENCE [LARGE SCALE GENOMIC DNA]</scope>
    <source>
        <strain evidence="3 4">JCM 10425</strain>
    </source>
</reference>
<dbReference type="SMART" id="SM00320">
    <property type="entry name" value="WD40"/>
    <property type="match status" value="5"/>
</dbReference>
<dbReference type="PANTHER" id="PTHR19879">
    <property type="entry name" value="TRANSCRIPTION INITIATION FACTOR TFIID"/>
    <property type="match status" value="1"/>
</dbReference>
<keyword evidence="2" id="KW-0812">Transmembrane</keyword>
<feature type="repeat" description="WD" evidence="1">
    <location>
        <begin position="505"/>
        <end position="536"/>
    </location>
</feature>
<dbReference type="InterPro" id="IPR001680">
    <property type="entry name" value="WD40_rpt"/>
</dbReference>
<evidence type="ECO:0008006" key="5">
    <source>
        <dbReference type="Google" id="ProtNLM"/>
    </source>
</evidence>
<dbReference type="PANTHER" id="PTHR19879:SF9">
    <property type="entry name" value="TRANSCRIPTION INITIATION FACTOR TFIID SUBUNIT 5"/>
    <property type="match status" value="1"/>
</dbReference>
<sequence>MAAHDAFITYAWAEGTGVASALQRAIRTIGTPWYGTGTLSVHRDTTDTEPSGSLRSDLFAELDASRYLILLASPKAARSRWVEREVGHWLSGAGTVPLHPGDAPAPIDRLILVLLDGEVHWGRDDFDWSRTDCLPRALSGRYAALPRYVDLRWAVGREDLSIHDPDFRSEVATIAAPIVNTPRRDLLRRDVRESGRARRTALSTIAVLALLLVVSLVAAGIAVVDGRSEARAHERAAADVRATAASAFLRDAVRLRTSDPGRALQTGLAARYLTPGPEASAALTEALRATPFAGAVSTGGPVDAAVLTPGALLTHGPGDALSTWRLDEFQRRARASAPGVRLAASERIAAVDTQLWDLTGTPRRVGTVPLTGVSALAFSRDGRALATGGEAGQVRLWDVSAPSAPAPRGVIGGGTDPVTAVAFGDDLLAYARSGTVRIWTVANGTPTAQLATIDGLPDVADLAFSPDGQRLAVATGTGVRLVDLTEPSAPGTPVAVRGAARPTVLGWSADGKRLAGGGANGGVTVWDTGTRAAVTAVSVQKGDVLDVAFDGATLLSVAADGSVVRWDPAPAAVPDGDAALTGEACRRAGGSLPRDVWESYAPGVEYHDTCAP</sequence>
<keyword evidence="2" id="KW-1133">Transmembrane helix</keyword>
<organism evidence="3 4">
    <name type="scientific">Cryptosporangium japonicum</name>
    <dbReference type="NCBI Taxonomy" id="80872"/>
    <lineage>
        <taxon>Bacteria</taxon>
        <taxon>Bacillati</taxon>
        <taxon>Actinomycetota</taxon>
        <taxon>Actinomycetes</taxon>
        <taxon>Cryptosporangiales</taxon>
        <taxon>Cryptosporangiaceae</taxon>
        <taxon>Cryptosporangium</taxon>
    </lineage>
</organism>
<dbReference type="SUPFAM" id="SSF52200">
    <property type="entry name" value="Toll/Interleukin receptor TIR domain"/>
    <property type="match status" value="1"/>
</dbReference>
<dbReference type="Proteomes" id="UP001500967">
    <property type="component" value="Unassembled WGS sequence"/>
</dbReference>
<dbReference type="EMBL" id="BAAAGX010000014">
    <property type="protein sequence ID" value="GAA0245809.1"/>
    <property type="molecule type" value="Genomic_DNA"/>
</dbReference>
<dbReference type="RefSeq" id="WP_344649801.1">
    <property type="nucleotide sequence ID" value="NZ_BAAAGX010000014.1"/>
</dbReference>
<evidence type="ECO:0000313" key="4">
    <source>
        <dbReference type="Proteomes" id="UP001500967"/>
    </source>
</evidence>
<evidence type="ECO:0000256" key="1">
    <source>
        <dbReference type="PROSITE-ProRule" id="PRU00221"/>
    </source>
</evidence>
<comment type="caution">
    <text evidence="3">The sequence shown here is derived from an EMBL/GenBank/DDBJ whole genome shotgun (WGS) entry which is preliminary data.</text>
</comment>
<protein>
    <recommendedName>
        <fullName evidence="5">TIR domain-containing protein</fullName>
    </recommendedName>
</protein>
<gene>
    <name evidence="3" type="ORF">GCM10009539_33970</name>
</gene>
<keyword evidence="2" id="KW-0472">Membrane</keyword>
<dbReference type="Pfam" id="PF00400">
    <property type="entry name" value="WD40"/>
    <property type="match status" value="1"/>
</dbReference>
<evidence type="ECO:0000256" key="2">
    <source>
        <dbReference type="SAM" id="Phobius"/>
    </source>
</evidence>
<dbReference type="PROSITE" id="PS50082">
    <property type="entry name" value="WD_REPEATS_2"/>
    <property type="match status" value="2"/>
</dbReference>
<feature type="repeat" description="WD" evidence="1">
    <location>
        <begin position="373"/>
        <end position="400"/>
    </location>
</feature>
<dbReference type="Gene3D" id="3.40.50.10140">
    <property type="entry name" value="Toll/interleukin-1 receptor homology (TIR) domain"/>
    <property type="match status" value="1"/>
</dbReference>
<keyword evidence="4" id="KW-1185">Reference proteome</keyword>
<dbReference type="InterPro" id="IPR015943">
    <property type="entry name" value="WD40/YVTN_repeat-like_dom_sf"/>
</dbReference>
<feature type="transmembrane region" description="Helical" evidence="2">
    <location>
        <begin position="201"/>
        <end position="224"/>
    </location>
</feature>
<proteinExistence type="predicted"/>